<evidence type="ECO:0000313" key="2">
    <source>
        <dbReference type="Proteomes" id="UP000198942"/>
    </source>
</evidence>
<reference evidence="2" key="1">
    <citation type="submission" date="2016-10" db="EMBL/GenBank/DDBJ databases">
        <authorList>
            <person name="Varghese N."/>
            <person name="Submissions S."/>
        </authorList>
    </citation>
    <scope>NUCLEOTIDE SEQUENCE [LARGE SCALE GENOMIC DNA]</scope>
    <source>
        <strain evidence="2">Gh-48</strain>
    </source>
</reference>
<proteinExistence type="predicted"/>
<accession>A0A1H8KQT0</accession>
<gene>
    <name evidence="1" type="ORF">SAMN05192574_104727</name>
</gene>
<dbReference type="AlphaFoldDB" id="A0A1H8KQT0"/>
<name>A0A1H8KQT0_9SPHI</name>
<organism evidence="1 2">
    <name type="scientific">Mucilaginibacter gossypiicola</name>
    <dbReference type="NCBI Taxonomy" id="551995"/>
    <lineage>
        <taxon>Bacteria</taxon>
        <taxon>Pseudomonadati</taxon>
        <taxon>Bacteroidota</taxon>
        <taxon>Sphingobacteriia</taxon>
        <taxon>Sphingobacteriales</taxon>
        <taxon>Sphingobacteriaceae</taxon>
        <taxon>Mucilaginibacter</taxon>
    </lineage>
</organism>
<protein>
    <submittedName>
        <fullName evidence="1">Uncharacterized protein</fullName>
    </submittedName>
</protein>
<sequence>MNTAIGQRFARRLAGAVHSGRQARRVYFDPLTDDSFLNPLNKDYITLAGAGTMNAFISFFVRISGQTETGNTADLQKD</sequence>
<dbReference type="Proteomes" id="UP000198942">
    <property type="component" value="Unassembled WGS sequence"/>
</dbReference>
<dbReference type="EMBL" id="FOCL01000004">
    <property type="protein sequence ID" value="SEN95235.1"/>
    <property type="molecule type" value="Genomic_DNA"/>
</dbReference>
<dbReference type="RefSeq" id="WP_143065202.1">
    <property type="nucleotide sequence ID" value="NZ_FOCL01000004.1"/>
</dbReference>
<evidence type="ECO:0000313" key="1">
    <source>
        <dbReference type="EMBL" id="SEN95235.1"/>
    </source>
</evidence>
<keyword evidence="2" id="KW-1185">Reference proteome</keyword>